<gene>
    <name evidence="12" type="ORF">US11_C0001G0166</name>
</gene>
<dbReference type="InterPro" id="IPR004666">
    <property type="entry name" value="Rp_bS6_RimK/Lys_biosynth_LsyX"/>
</dbReference>
<dbReference type="NCBIfam" id="TIGR00768">
    <property type="entry name" value="rimK_fam"/>
    <property type="match status" value="1"/>
</dbReference>
<dbReference type="GO" id="GO:0016879">
    <property type="term" value="F:ligase activity, forming carbon-nitrogen bonds"/>
    <property type="evidence" value="ECO:0007669"/>
    <property type="project" value="TreeGrafter"/>
</dbReference>
<dbReference type="PANTHER" id="PTHR21621:SF0">
    <property type="entry name" value="BETA-CITRYLGLUTAMATE SYNTHASE B-RELATED"/>
    <property type="match status" value="1"/>
</dbReference>
<name>A0A0G0E9M9_9BACT</name>
<evidence type="ECO:0000256" key="1">
    <source>
        <dbReference type="ARBA" id="ARBA00001946"/>
    </source>
</evidence>
<dbReference type="InterPro" id="IPR054562">
    <property type="entry name" value="LysX/ArgX_preATP_grasp"/>
</dbReference>
<reference evidence="12 13" key="1">
    <citation type="journal article" date="2015" name="Nature">
        <title>rRNA introns, odd ribosomes, and small enigmatic genomes across a large radiation of phyla.</title>
        <authorList>
            <person name="Brown C.T."/>
            <person name="Hug L.A."/>
            <person name="Thomas B.C."/>
            <person name="Sharon I."/>
            <person name="Castelle C.J."/>
            <person name="Singh A."/>
            <person name="Wilkins M.J."/>
            <person name="Williams K.H."/>
            <person name="Banfield J.F."/>
        </authorList>
    </citation>
    <scope>NUCLEOTIDE SEQUENCE [LARGE SCALE GENOMIC DNA]</scope>
</reference>
<dbReference type="InterPro" id="IPR013815">
    <property type="entry name" value="ATP_grasp_subdomain_1"/>
</dbReference>
<evidence type="ECO:0000256" key="6">
    <source>
        <dbReference type="ARBA" id="ARBA00022741"/>
    </source>
</evidence>
<evidence type="ECO:0000256" key="10">
    <source>
        <dbReference type="PROSITE-ProRule" id="PRU00409"/>
    </source>
</evidence>
<evidence type="ECO:0000256" key="5">
    <source>
        <dbReference type="ARBA" id="ARBA00022723"/>
    </source>
</evidence>
<keyword evidence="8" id="KW-0460">Magnesium</keyword>
<dbReference type="SUPFAM" id="SSF56059">
    <property type="entry name" value="Glutathione synthetase ATP-binding domain-like"/>
    <property type="match status" value="1"/>
</dbReference>
<dbReference type="EMBL" id="LBRS01000001">
    <property type="protein sequence ID" value="KKQ02207.1"/>
    <property type="molecule type" value="Genomic_DNA"/>
</dbReference>
<dbReference type="AlphaFoldDB" id="A0A0G0E9M9"/>
<evidence type="ECO:0000256" key="4">
    <source>
        <dbReference type="ARBA" id="ARBA00022605"/>
    </source>
</evidence>
<evidence type="ECO:0000256" key="3">
    <source>
        <dbReference type="ARBA" id="ARBA00022598"/>
    </source>
</evidence>
<evidence type="ECO:0000313" key="13">
    <source>
        <dbReference type="Proteomes" id="UP000034344"/>
    </source>
</evidence>
<dbReference type="GO" id="GO:0005524">
    <property type="term" value="F:ATP binding"/>
    <property type="evidence" value="ECO:0007669"/>
    <property type="project" value="UniProtKB-UniRule"/>
</dbReference>
<dbReference type="NCBIfam" id="TIGR02144">
    <property type="entry name" value="LysX_arch"/>
    <property type="match status" value="1"/>
</dbReference>
<comment type="similarity">
    <text evidence="2">Belongs to the RimK family. LysX subfamily.</text>
</comment>
<organism evidence="12 13">
    <name type="scientific">Candidatus Roizmanbacteria bacterium GW2011_GWA2_36_23</name>
    <dbReference type="NCBI Taxonomy" id="1618480"/>
    <lineage>
        <taxon>Bacteria</taxon>
        <taxon>Candidatus Roizmaniibacteriota</taxon>
    </lineage>
</organism>
<dbReference type="GO" id="GO:0046872">
    <property type="term" value="F:metal ion binding"/>
    <property type="evidence" value="ECO:0007669"/>
    <property type="project" value="UniProtKB-KW"/>
</dbReference>
<keyword evidence="7 10" id="KW-0067">ATP-binding</keyword>
<sequence length="282" mass="31489">MITIGLLHSTIRGDEKLIIEAARKRKVRIELIDVRNEIFNPETYKPNFNIALERAVSTTKGTYATNFFESIGIKVVNSSEVTHICEDKFYTSLRLIKKKVPTFKFALVFTLQQAIETIEQMGGFPVVIKPPLGSWGRLMAKINDMDALESIIEHKEVLGSPQQKAFYIQEYVKKPGRDIRSFVIDGKAICAIYRDSPHWITNTARGGKASNCPINKEIAELSKKASDAVGGGILAMDIFETPDGMKINEINHTMEFKNSEAPTGVDISGAIIDYCIKMAKKT</sequence>
<dbReference type="FunFam" id="3.30.1490.20:FF:000025">
    <property type="entry name" value="Alpha-aminoadipate--LysW ligase LysX protein"/>
    <property type="match status" value="1"/>
</dbReference>
<protein>
    <submittedName>
        <fullName evidence="12">Lysine biosynthesis enzyme LysX</fullName>
    </submittedName>
</protein>
<dbReference type="Gene3D" id="3.40.50.20">
    <property type="match status" value="1"/>
</dbReference>
<dbReference type="Gene3D" id="3.30.470.20">
    <property type="entry name" value="ATP-grasp fold, B domain"/>
    <property type="match status" value="1"/>
</dbReference>
<dbReference type="InterPro" id="IPR013651">
    <property type="entry name" value="ATP-grasp_RimK-type"/>
</dbReference>
<dbReference type="STRING" id="1618480.US11_C0001G0166"/>
<dbReference type="InterPro" id="IPR011761">
    <property type="entry name" value="ATP-grasp"/>
</dbReference>
<comment type="pathway">
    <text evidence="9">Amino-acid biosynthesis.</text>
</comment>
<keyword evidence="6 10" id="KW-0547">Nucleotide-binding</keyword>
<dbReference type="Proteomes" id="UP000034344">
    <property type="component" value="Unassembled WGS sequence"/>
</dbReference>
<evidence type="ECO:0000256" key="7">
    <source>
        <dbReference type="ARBA" id="ARBA00022840"/>
    </source>
</evidence>
<dbReference type="Pfam" id="PF08443">
    <property type="entry name" value="RimK"/>
    <property type="match status" value="1"/>
</dbReference>
<evidence type="ECO:0000259" key="11">
    <source>
        <dbReference type="PROSITE" id="PS50975"/>
    </source>
</evidence>
<keyword evidence="4" id="KW-0028">Amino-acid biosynthesis</keyword>
<evidence type="ECO:0000256" key="8">
    <source>
        <dbReference type="ARBA" id="ARBA00022842"/>
    </source>
</evidence>
<keyword evidence="3" id="KW-0436">Ligase</keyword>
<dbReference type="FunFam" id="3.30.470.20:FF:000058">
    <property type="entry name" value="Alpha-aminoadipate--LysW ligase LysX protein"/>
    <property type="match status" value="1"/>
</dbReference>
<dbReference type="GO" id="GO:0005737">
    <property type="term" value="C:cytoplasm"/>
    <property type="evidence" value="ECO:0007669"/>
    <property type="project" value="TreeGrafter"/>
</dbReference>
<accession>A0A0G0E9M9</accession>
<dbReference type="GO" id="GO:0009085">
    <property type="term" value="P:lysine biosynthetic process"/>
    <property type="evidence" value="ECO:0007669"/>
    <property type="project" value="InterPro"/>
</dbReference>
<dbReference type="PATRIC" id="fig|1618480.3.peg.174"/>
<evidence type="ECO:0000256" key="9">
    <source>
        <dbReference type="ARBA" id="ARBA00029440"/>
    </source>
</evidence>
<evidence type="ECO:0000256" key="2">
    <source>
        <dbReference type="ARBA" id="ARBA00006239"/>
    </source>
</evidence>
<keyword evidence="5" id="KW-0479">Metal-binding</keyword>
<comment type="cofactor">
    <cofactor evidence="1">
        <name>Mg(2+)</name>
        <dbReference type="ChEBI" id="CHEBI:18420"/>
    </cofactor>
</comment>
<feature type="domain" description="ATP-grasp" evidence="11">
    <location>
        <begin position="92"/>
        <end position="276"/>
    </location>
</feature>
<dbReference type="InterPro" id="IPR011870">
    <property type="entry name" value="LysX_arch"/>
</dbReference>
<dbReference type="Gene3D" id="3.30.1490.20">
    <property type="entry name" value="ATP-grasp fold, A domain"/>
    <property type="match status" value="1"/>
</dbReference>
<dbReference type="PROSITE" id="PS50975">
    <property type="entry name" value="ATP_GRASP"/>
    <property type="match status" value="1"/>
</dbReference>
<dbReference type="InterPro" id="IPR016185">
    <property type="entry name" value="PreATP-grasp_dom_sf"/>
</dbReference>
<dbReference type="PANTHER" id="PTHR21621">
    <property type="entry name" value="RIBOSOMAL PROTEIN S6 MODIFICATION PROTEIN"/>
    <property type="match status" value="1"/>
</dbReference>
<dbReference type="Pfam" id="PF22626">
    <property type="entry name" value="LysX_preATP_grasp"/>
    <property type="match status" value="1"/>
</dbReference>
<dbReference type="SUPFAM" id="SSF52440">
    <property type="entry name" value="PreATP-grasp domain"/>
    <property type="match status" value="1"/>
</dbReference>
<evidence type="ECO:0000313" key="12">
    <source>
        <dbReference type="EMBL" id="KKQ02207.1"/>
    </source>
</evidence>
<proteinExistence type="inferred from homology"/>
<comment type="caution">
    <text evidence="12">The sequence shown here is derived from an EMBL/GenBank/DDBJ whole genome shotgun (WGS) entry which is preliminary data.</text>
</comment>